<keyword evidence="3 10" id="KW-0255">Endonuclease</keyword>
<evidence type="ECO:0000256" key="3">
    <source>
        <dbReference type="ARBA" id="ARBA00022759"/>
    </source>
</evidence>
<keyword evidence="4 10" id="KW-0378">Hydrolase</keyword>
<evidence type="ECO:0000256" key="9">
    <source>
        <dbReference type="ARBA" id="ARBA00038592"/>
    </source>
</evidence>
<evidence type="ECO:0000256" key="8">
    <source>
        <dbReference type="ARBA" id="ARBA00023211"/>
    </source>
</evidence>
<comment type="subunit">
    <text evidence="9">Homodimer, forms a heterotetramer with a Cas2 homodimer.</text>
</comment>
<evidence type="ECO:0000256" key="7">
    <source>
        <dbReference type="ARBA" id="ARBA00023125"/>
    </source>
</evidence>
<gene>
    <name evidence="10" type="ORF">ACFFIZ_20135</name>
</gene>
<dbReference type="GO" id="GO:0004519">
    <property type="term" value="F:endonuclease activity"/>
    <property type="evidence" value="ECO:0007669"/>
    <property type="project" value="UniProtKB-KW"/>
</dbReference>
<dbReference type="PANTHER" id="PTHR34353">
    <property type="entry name" value="CRISPR-ASSOCIATED ENDONUCLEASE CAS1 1"/>
    <property type="match status" value="1"/>
</dbReference>
<evidence type="ECO:0000313" key="10">
    <source>
        <dbReference type="EMBL" id="MFC0202553.1"/>
    </source>
</evidence>
<evidence type="ECO:0000256" key="4">
    <source>
        <dbReference type="ARBA" id="ARBA00022801"/>
    </source>
</evidence>
<keyword evidence="5" id="KW-0460">Magnesium</keyword>
<dbReference type="RefSeq" id="WP_265507903.1">
    <property type="nucleotide sequence ID" value="NZ_JAOTBE010000047.1"/>
</dbReference>
<proteinExistence type="predicted"/>
<sequence length="120" mass="13788">MSSRPAETEPIPLSAVQHAVYCLRQAALIHLERNRLALSLVNRRQLRAGDFRPMDGGAVLLTDDARKLVLTAWQERKKEERMHPFLAEKAPFGLVPYLQAQMLARHLRGDIDAYPPWFWS</sequence>
<keyword evidence="11" id="KW-1185">Reference proteome</keyword>
<dbReference type="InterPro" id="IPR002729">
    <property type="entry name" value="CRISPR-assoc_Cas1"/>
</dbReference>
<dbReference type="InterPro" id="IPR042206">
    <property type="entry name" value="CRISPR-assoc_Cas1_C"/>
</dbReference>
<keyword evidence="2" id="KW-0479">Metal-binding</keyword>
<keyword evidence="8" id="KW-0464">Manganese</keyword>
<dbReference type="Proteomes" id="UP001589795">
    <property type="component" value="Unassembled WGS sequence"/>
</dbReference>
<dbReference type="EMBL" id="JBHLWQ010000195">
    <property type="protein sequence ID" value="MFC0202553.1"/>
    <property type="molecule type" value="Genomic_DNA"/>
</dbReference>
<organism evidence="10 11">
    <name type="scientific">Paracoccus rhizosphaerae</name>
    <dbReference type="NCBI Taxonomy" id="1133347"/>
    <lineage>
        <taxon>Bacteria</taxon>
        <taxon>Pseudomonadati</taxon>
        <taxon>Pseudomonadota</taxon>
        <taxon>Alphaproteobacteria</taxon>
        <taxon>Rhodobacterales</taxon>
        <taxon>Paracoccaceae</taxon>
        <taxon>Paracoccus</taxon>
    </lineage>
</organism>
<accession>A0ABV6CU92</accession>
<keyword evidence="1" id="KW-0540">Nuclease</keyword>
<dbReference type="Pfam" id="PF01867">
    <property type="entry name" value="Cas_Cas1"/>
    <property type="match status" value="1"/>
</dbReference>
<evidence type="ECO:0000256" key="6">
    <source>
        <dbReference type="ARBA" id="ARBA00023118"/>
    </source>
</evidence>
<evidence type="ECO:0000256" key="1">
    <source>
        <dbReference type="ARBA" id="ARBA00022722"/>
    </source>
</evidence>
<name>A0ABV6CU92_9RHOB</name>
<dbReference type="EC" id="3.1.-.-" evidence="10"/>
<dbReference type="Gene3D" id="1.20.120.920">
    <property type="entry name" value="CRISPR-associated endonuclease Cas1, C-terminal domain"/>
    <property type="match status" value="1"/>
</dbReference>
<dbReference type="InterPro" id="IPR050646">
    <property type="entry name" value="Cas1"/>
</dbReference>
<evidence type="ECO:0000256" key="2">
    <source>
        <dbReference type="ARBA" id="ARBA00022723"/>
    </source>
</evidence>
<protein>
    <submittedName>
        <fullName evidence="10">CRISPR-associated endonuclease Cas1</fullName>
        <ecNumber evidence="10">3.1.-.-</ecNumber>
    </submittedName>
</protein>
<evidence type="ECO:0000313" key="11">
    <source>
        <dbReference type="Proteomes" id="UP001589795"/>
    </source>
</evidence>
<keyword evidence="6" id="KW-0051">Antiviral defense</keyword>
<keyword evidence="7" id="KW-0238">DNA-binding</keyword>
<reference evidence="10 11" key="1">
    <citation type="submission" date="2024-09" db="EMBL/GenBank/DDBJ databases">
        <authorList>
            <person name="Sun Q."/>
            <person name="Mori K."/>
        </authorList>
    </citation>
    <scope>NUCLEOTIDE SEQUENCE [LARGE SCALE GENOMIC DNA]</scope>
    <source>
        <strain evidence="10 11">CCM 7904</strain>
    </source>
</reference>
<dbReference type="PANTHER" id="PTHR34353:SF2">
    <property type="entry name" value="CRISPR-ASSOCIATED ENDONUCLEASE CAS1 1"/>
    <property type="match status" value="1"/>
</dbReference>
<comment type="caution">
    <text evidence="10">The sequence shown here is derived from an EMBL/GenBank/DDBJ whole genome shotgun (WGS) entry which is preliminary data.</text>
</comment>
<evidence type="ECO:0000256" key="5">
    <source>
        <dbReference type="ARBA" id="ARBA00022842"/>
    </source>
</evidence>
<dbReference type="GO" id="GO:0016787">
    <property type="term" value="F:hydrolase activity"/>
    <property type="evidence" value="ECO:0007669"/>
    <property type="project" value="UniProtKB-KW"/>
</dbReference>